<dbReference type="AlphaFoldDB" id="A0A0C2WMH9"/>
<dbReference type="EMBL" id="KN818371">
    <property type="protein sequence ID" value="KIL57408.1"/>
    <property type="molecule type" value="Genomic_DNA"/>
</dbReference>
<dbReference type="Proteomes" id="UP000054549">
    <property type="component" value="Unassembled WGS sequence"/>
</dbReference>
<protein>
    <submittedName>
        <fullName evidence="2">Uncharacterized protein</fullName>
    </submittedName>
</protein>
<dbReference type="OrthoDB" id="3014170at2759"/>
<feature type="compositionally biased region" description="Basic residues" evidence="1">
    <location>
        <begin position="151"/>
        <end position="162"/>
    </location>
</feature>
<feature type="region of interest" description="Disordered" evidence="1">
    <location>
        <begin position="252"/>
        <end position="303"/>
    </location>
</feature>
<evidence type="ECO:0000313" key="3">
    <source>
        <dbReference type="Proteomes" id="UP000054549"/>
    </source>
</evidence>
<proteinExistence type="predicted"/>
<accession>A0A0C2WMH9</accession>
<feature type="compositionally biased region" description="Basic and acidic residues" evidence="1">
    <location>
        <begin position="69"/>
        <end position="87"/>
    </location>
</feature>
<name>A0A0C2WMH9_AMAMK</name>
<feature type="compositionally biased region" description="Acidic residues" evidence="1">
    <location>
        <begin position="165"/>
        <end position="191"/>
    </location>
</feature>
<organism evidence="2 3">
    <name type="scientific">Amanita muscaria (strain Koide BX008)</name>
    <dbReference type="NCBI Taxonomy" id="946122"/>
    <lineage>
        <taxon>Eukaryota</taxon>
        <taxon>Fungi</taxon>
        <taxon>Dikarya</taxon>
        <taxon>Basidiomycota</taxon>
        <taxon>Agaricomycotina</taxon>
        <taxon>Agaricomycetes</taxon>
        <taxon>Agaricomycetidae</taxon>
        <taxon>Agaricales</taxon>
        <taxon>Pluteineae</taxon>
        <taxon>Amanitaceae</taxon>
        <taxon>Amanita</taxon>
    </lineage>
</organism>
<keyword evidence="3" id="KW-1185">Reference proteome</keyword>
<evidence type="ECO:0000313" key="2">
    <source>
        <dbReference type="EMBL" id="KIL57408.1"/>
    </source>
</evidence>
<gene>
    <name evidence="2" type="ORF">M378DRAFT_181645</name>
</gene>
<feature type="compositionally biased region" description="Basic and acidic residues" evidence="1">
    <location>
        <begin position="37"/>
        <end position="58"/>
    </location>
</feature>
<dbReference type="InParanoid" id="A0A0C2WMH9"/>
<dbReference type="HOGENOM" id="CLU_028193_0_0_1"/>
<reference evidence="2 3" key="1">
    <citation type="submission" date="2014-04" db="EMBL/GenBank/DDBJ databases">
        <title>Evolutionary Origins and Diversification of the Mycorrhizal Mutualists.</title>
        <authorList>
            <consortium name="DOE Joint Genome Institute"/>
            <consortium name="Mycorrhizal Genomics Consortium"/>
            <person name="Kohler A."/>
            <person name="Kuo A."/>
            <person name="Nagy L.G."/>
            <person name="Floudas D."/>
            <person name="Copeland A."/>
            <person name="Barry K.W."/>
            <person name="Cichocki N."/>
            <person name="Veneault-Fourrey C."/>
            <person name="LaButti K."/>
            <person name="Lindquist E.A."/>
            <person name="Lipzen A."/>
            <person name="Lundell T."/>
            <person name="Morin E."/>
            <person name="Murat C."/>
            <person name="Riley R."/>
            <person name="Ohm R."/>
            <person name="Sun H."/>
            <person name="Tunlid A."/>
            <person name="Henrissat B."/>
            <person name="Grigoriev I.V."/>
            <person name="Hibbett D.S."/>
            <person name="Martin F."/>
        </authorList>
    </citation>
    <scope>NUCLEOTIDE SEQUENCE [LARGE SCALE GENOMIC DNA]</scope>
    <source>
        <strain evidence="2 3">Koide BX008</strain>
    </source>
</reference>
<evidence type="ECO:0000256" key="1">
    <source>
        <dbReference type="SAM" id="MobiDB-lite"/>
    </source>
</evidence>
<sequence length="686" mass="78598">MPPRVAMISLPQGRIGTRTANKDKHPGLPDIPKPRQRPAEVAEARQQAEELEKRREEELTQAANDVAAIEDRLQQEDGRREANRLANKDNGQVSSNKEDAANSLDDEPTGQRHRLSTSRGSDLEDISDTIPRKFKQRKYTINDSSDEGRPMRQHKTTEKKRRAPDEEEDEVEFDNDEQESQENSEDEESEDEGRRKKRKKTTRSDIDKLRKTRAVSGTQSINPKRKSIDVDETNHRRKWVYYSISNTLSQTFHTRSGNKKKSSKNDKLSGLIPGWDAARKKRTSVEDDEQSDDGNFRYGGIVPDDETDEIEARAVKDKMVKKPEDDKITVIKPNPLAPKKIVEVRQGAKHWSIKHLPNEAQDAWDPEVAPRLRLKAGNSADPWNFPRMSEVQDIIDEVYGKEKYKIVETGAFYGLVRFSSSQPDTTKAKILFKAQVRAQNWRRSFFDGAKKTIAELVQQHKAKLNPGETIPDFIEYYQSKTTDGETCVYQWMSVNPVTLKKKGFLAADMIMKTLGLAHMAKLPQVLCDFGAERPIGALVLATQAARFWFIKTIYDSHILHTQIDHILEQWKTGEFVASNKEFSAVNYANKEVFATPVMDPVQKRKTVKKTITHRTTMFFDAMESFTPEHWNLIINNALEHVPEKKTTKKLKKEMQLPDDIIIVEDESCNLRRPRFIAKDDSESGDD</sequence>
<feature type="region of interest" description="Disordered" evidence="1">
    <location>
        <begin position="1"/>
        <end position="233"/>
    </location>
</feature>